<keyword evidence="5" id="KW-0378">Hydrolase</keyword>
<dbReference type="PANTHER" id="PTHR10828:SF17">
    <property type="entry name" value="PROTEIN-TYROSINE-PHOSPHATASE"/>
    <property type="match status" value="1"/>
</dbReference>
<dbReference type="OrthoDB" id="9999371at2759"/>
<dbReference type="RefSeq" id="XP_001276890.1">
    <property type="nucleotide sequence ID" value="XM_001276889.1"/>
</dbReference>
<dbReference type="PANTHER" id="PTHR10828">
    <property type="entry name" value="M-PHASE INDUCER PHOSPHATASE DUAL SPECIFICITY PHOSPHATASE CDC25"/>
    <property type="match status" value="1"/>
</dbReference>
<evidence type="ECO:0000256" key="5">
    <source>
        <dbReference type="ARBA" id="ARBA00022801"/>
    </source>
</evidence>
<comment type="catalytic activity">
    <reaction evidence="8">
        <text>O-phospho-L-tyrosyl-[protein] + H2O = L-tyrosyl-[protein] + phosphate</text>
        <dbReference type="Rhea" id="RHEA:10684"/>
        <dbReference type="Rhea" id="RHEA-COMP:10136"/>
        <dbReference type="Rhea" id="RHEA-COMP:20101"/>
        <dbReference type="ChEBI" id="CHEBI:15377"/>
        <dbReference type="ChEBI" id="CHEBI:43474"/>
        <dbReference type="ChEBI" id="CHEBI:46858"/>
        <dbReference type="ChEBI" id="CHEBI:61978"/>
        <dbReference type="EC" id="3.1.3.48"/>
    </reaction>
</comment>
<dbReference type="VEuPathDB" id="TrichDB:TVAGG3_0992660"/>
<dbReference type="VEuPathDB" id="TrichDB:TVAG_119790"/>
<evidence type="ECO:0000313" key="11">
    <source>
        <dbReference type="Proteomes" id="UP000001542"/>
    </source>
</evidence>
<evidence type="ECO:0000256" key="1">
    <source>
        <dbReference type="ARBA" id="ARBA00011065"/>
    </source>
</evidence>
<evidence type="ECO:0000259" key="9">
    <source>
        <dbReference type="PROSITE" id="PS50206"/>
    </source>
</evidence>
<name>A2D7C5_TRIV3</name>
<reference evidence="10" key="2">
    <citation type="journal article" date="2007" name="Science">
        <title>Draft genome sequence of the sexually transmitted pathogen Trichomonas vaginalis.</title>
        <authorList>
            <person name="Carlton J.M."/>
            <person name="Hirt R.P."/>
            <person name="Silva J.C."/>
            <person name="Delcher A.L."/>
            <person name="Schatz M."/>
            <person name="Zhao Q."/>
            <person name="Wortman J.R."/>
            <person name="Bidwell S.L."/>
            <person name="Alsmark U.C.M."/>
            <person name="Besteiro S."/>
            <person name="Sicheritz-Ponten T."/>
            <person name="Noel C.J."/>
            <person name="Dacks J.B."/>
            <person name="Foster P.G."/>
            <person name="Simillion C."/>
            <person name="Van de Peer Y."/>
            <person name="Miranda-Saavedra D."/>
            <person name="Barton G.J."/>
            <person name="Westrop G.D."/>
            <person name="Mueller S."/>
            <person name="Dessi D."/>
            <person name="Fiori P.L."/>
            <person name="Ren Q."/>
            <person name="Paulsen I."/>
            <person name="Zhang H."/>
            <person name="Bastida-Corcuera F.D."/>
            <person name="Simoes-Barbosa A."/>
            <person name="Brown M.T."/>
            <person name="Hayes R.D."/>
            <person name="Mukherjee M."/>
            <person name="Okumura C.Y."/>
            <person name="Schneider R."/>
            <person name="Smith A.J."/>
            <person name="Vanacova S."/>
            <person name="Villalvazo M."/>
            <person name="Haas B.J."/>
            <person name="Pertea M."/>
            <person name="Feldblyum T.V."/>
            <person name="Utterback T.R."/>
            <person name="Shu C.L."/>
            <person name="Osoegawa K."/>
            <person name="de Jong P.J."/>
            <person name="Hrdy I."/>
            <person name="Horvathova L."/>
            <person name="Zubacova Z."/>
            <person name="Dolezal P."/>
            <person name="Malik S.B."/>
            <person name="Logsdon J.M. Jr."/>
            <person name="Henze K."/>
            <person name="Gupta A."/>
            <person name="Wang C.C."/>
            <person name="Dunne R.L."/>
            <person name="Upcroft J.A."/>
            <person name="Upcroft P."/>
            <person name="White O."/>
            <person name="Salzberg S.L."/>
            <person name="Tang P."/>
            <person name="Chiu C.-H."/>
            <person name="Lee Y.-S."/>
            <person name="Embley T.M."/>
            <person name="Coombs G.H."/>
            <person name="Mottram J.C."/>
            <person name="Tachezy J."/>
            <person name="Fraser-Liggett C.M."/>
            <person name="Johnson P.J."/>
        </authorList>
    </citation>
    <scope>NUCLEOTIDE SEQUENCE [LARGE SCALE GENOMIC DNA]</scope>
    <source>
        <strain evidence="10">G3</strain>
    </source>
</reference>
<dbReference type="GO" id="GO:0004725">
    <property type="term" value="F:protein tyrosine phosphatase activity"/>
    <property type="evidence" value="ECO:0000318"/>
    <property type="project" value="GO_Central"/>
</dbReference>
<evidence type="ECO:0000313" key="10">
    <source>
        <dbReference type="EMBL" id="EAY23642.1"/>
    </source>
</evidence>
<dbReference type="PRINTS" id="PR00716">
    <property type="entry name" value="MPIPHPHTASE"/>
</dbReference>
<dbReference type="GO" id="GO:0110032">
    <property type="term" value="P:positive regulation of G2/MI transition of meiotic cell cycle"/>
    <property type="evidence" value="ECO:0000318"/>
    <property type="project" value="GO_Central"/>
</dbReference>
<dbReference type="OMA" id="TIENWSV"/>
<evidence type="ECO:0000256" key="3">
    <source>
        <dbReference type="ARBA" id="ARBA00022618"/>
    </source>
</evidence>
<keyword evidence="6" id="KW-0904">Protein phosphatase</keyword>
<dbReference type="EMBL" id="DS113177">
    <property type="protein sequence ID" value="EAY23642.1"/>
    <property type="molecule type" value="Genomic_DNA"/>
</dbReference>
<keyword evidence="4" id="KW-0498">Mitosis</keyword>
<dbReference type="Proteomes" id="UP000001542">
    <property type="component" value="Unassembled WGS sequence"/>
</dbReference>
<dbReference type="KEGG" id="tva:4720880"/>
<evidence type="ECO:0000256" key="4">
    <source>
        <dbReference type="ARBA" id="ARBA00022776"/>
    </source>
</evidence>
<feature type="domain" description="Rhodanese" evidence="9">
    <location>
        <begin position="73"/>
        <end position="174"/>
    </location>
</feature>
<dbReference type="GO" id="GO:0005737">
    <property type="term" value="C:cytoplasm"/>
    <property type="evidence" value="ECO:0000318"/>
    <property type="project" value="GO_Central"/>
</dbReference>
<keyword evidence="7" id="KW-0131">Cell cycle</keyword>
<dbReference type="eggNOG" id="KOG3772">
    <property type="taxonomic scope" value="Eukaryota"/>
</dbReference>
<dbReference type="InParanoid" id="A2D7C5"/>
<dbReference type="Pfam" id="PF00581">
    <property type="entry name" value="Rhodanese"/>
    <property type="match status" value="1"/>
</dbReference>
<dbReference type="GO" id="GO:0051301">
    <property type="term" value="P:cell division"/>
    <property type="evidence" value="ECO:0007669"/>
    <property type="project" value="UniProtKB-KW"/>
</dbReference>
<gene>
    <name evidence="10" type="ORF">TVAG_119790</name>
</gene>
<organism evidence="10 11">
    <name type="scientific">Trichomonas vaginalis (strain ATCC PRA-98 / G3)</name>
    <dbReference type="NCBI Taxonomy" id="412133"/>
    <lineage>
        <taxon>Eukaryota</taxon>
        <taxon>Metamonada</taxon>
        <taxon>Parabasalia</taxon>
        <taxon>Trichomonadida</taxon>
        <taxon>Trichomonadidae</taxon>
        <taxon>Trichomonas</taxon>
    </lineage>
</organism>
<reference evidence="10" key="1">
    <citation type="submission" date="2006-10" db="EMBL/GenBank/DDBJ databases">
        <authorList>
            <person name="Amadeo P."/>
            <person name="Zhao Q."/>
            <person name="Wortman J."/>
            <person name="Fraser-Liggett C."/>
            <person name="Carlton J."/>
        </authorList>
    </citation>
    <scope>NUCLEOTIDE SEQUENCE</scope>
    <source>
        <strain evidence="10">G3</strain>
    </source>
</reference>
<evidence type="ECO:0000256" key="7">
    <source>
        <dbReference type="ARBA" id="ARBA00023306"/>
    </source>
</evidence>
<dbReference type="SMART" id="SM00450">
    <property type="entry name" value="RHOD"/>
    <property type="match status" value="1"/>
</dbReference>
<sequence>MLARCSSQVLDTGIPLPDLSECSDTEFVSMSPSPMPLARQKSCDFGSSMSSSPCQTITPQQLVDLITDPQAAGFDQVIIIDARFEYEYRGGRIIGARNVRSKSQLYGIYERYLNKKNCIVFHCEFSQNRGPTLLRLFREYDRHHNEYPNLSYPDVYLLEGGYCHFYDQMPEFCVGGYIPMRDETYVNNGELRRSHSFFLKEMLSQKKSIRPPRLLTRCNSQTIENWSVFADVASATLPSIASQSDASVEFIPFTSSQIY</sequence>
<dbReference type="GO" id="GO:0000086">
    <property type="term" value="P:G2/M transition of mitotic cell cycle"/>
    <property type="evidence" value="ECO:0000318"/>
    <property type="project" value="GO_Central"/>
</dbReference>
<accession>A2D7C5</accession>
<dbReference type="InterPro" id="IPR001763">
    <property type="entry name" value="Rhodanese-like_dom"/>
</dbReference>
<proteinExistence type="inferred from homology"/>
<dbReference type="AlphaFoldDB" id="A2D7C5"/>
<dbReference type="SUPFAM" id="SSF52821">
    <property type="entry name" value="Rhodanese/Cell cycle control phosphatase"/>
    <property type="match status" value="1"/>
</dbReference>
<protein>
    <recommendedName>
        <fullName evidence="2">protein-tyrosine-phosphatase</fullName>
        <ecNumber evidence="2">3.1.3.48</ecNumber>
    </recommendedName>
</protein>
<dbReference type="PROSITE" id="PS50206">
    <property type="entry name" value="RHODANESE_3"/>
    <property type="match status" value="1"/>
</dbReference>
<dbReference type="GO" id="GO:0005634">
    <property type="term" value="C:nucleus"/>
    <property type="evidence" value="ECO:0000318"/>
    <property type="project" value="GO_Central"/>
</dbReference>
<evidence type="ECO:0000256" key="6">
    <source>
        <dbReference type="ARBA" id="ARBA00022912"/>
    </source>
</evidence>
<dbReference type="GO" id="GO:0010971">
    <property type="term" value="P:positive regulation of G2/M transition of mitotic cell cycle"/>
    <property type="evidence" value="ECO:0000318"/>
    <property type="project" value="GO_Central"/>
</dbReference>
<evidence type="ECO:0000256" key="2">
    <source>
        <dbReference type="ARBA" id="ARBA00013064"/>
    </source>
</evidence>
<evidence type="ECO:0000256" key="8">
    <source>
        <dbReference type="ARBA" id="ARBA00051722"/>
    </source>
</evidence>
<dbReference type="EC" id="3.1.3.48" evidence="2"/>
<dbReference type="InterPro" id="IPR000751">
    <property type="entry name" value="MPI_Phosphatase"/>
</dbReference>
<dbReference type="InterPro" id="IPR036873">
    <property type="entry name" value="Rhodanese-like_dom_sf"/>
</dbReference>
<dbReference type="SMR" id="A2D7C5"/>
<comment type="similarity">
    <text evidence="1">Belongs to the MPI phosphatase family.</text>
</comment>
<keyword evidence="3" id="KW-0132">Cell division</keyword>
<dbReference type="STRING" id="5722.A2D7C5"/>
<dbReference type="Gene3D" id="3.40.250.10">
    <property type="entry name" value="Rhodanese-like domain"/>
    <property type="match status" value="1"/>
</dbReference>
<dbReference type="FunFam" id="3.40.250.10:FF:000021">
    <property type="entry name" value="M-phase inducer phosphatase cdc-25.2"/>
    <property type="match status" value="1"/>
</dbReference>
<keyword evidence="11" id="KW-1185">Reference proteome</keyword>